<dbReference type="Pfam" id="PF07730">
    <property type="entry name" value="HisKA_3"/>
    <property type="match status" value="1"/>
</dbReference>
<name>A0A1T3NQD5_9ACTN</name>
<protein>
    <recommendedName>
        <fullName evidence="2">histidine kinase</fullName>
        <ecNumber evidence="2">2.7.13.3</ecNumber>
    </recommendedName>
</protein>
<dbReference type="GO" id="GO:0005524">
    <property type="term" value="F:ATP binding"/>
    <property type="evidence" value="ECO:0007669"/>
    <property type="project" value="UniProtKB-KW"/>
</dbReference>
<dbReference type="InterPro" id="IPR011712">
    <property type="entry name" value="Sig_transdc_His_kin_sub3_dim/P"/>
</dbReference>
<evidence type="ECO:0000256" key="1">
    <source>
        <dbReference type="ARBA" id="ARBA00000085"/>
    </source>
</evidence>
<evidence type="ECO:0000256" key="9">
    <source>
        <dbReference type="SAM" id="Phobius"/>
    </source>
</evidence>
<accession>A0A1T3NQD5</accession>
<dbReference type="Pfam" id="PF02518">
    <property type="entry name" value="HATPase_c"/>
    <property type="match status" value="1"/>
</dbReference>
<evidence type="ECO:0000256" key="2">
    <source>
        <dbReference type="ARBA" id="ARBA00012438"/>
    </source>
</evidence>
<dbReference type="STRING" id="159449.B4N89_34185"/>
<keyword evidence="5" id="KW-0547">Nucleotide-binding</keyword>
<dbReference type="Gene3D" id="1.20.5.1930">
    <property type="match status" value="1"/>
</dbReference>
<keyword evidence="8" id="KW-0902">Two-component regulatory system</keyword>
<dbReference type="OrthoDB" id="227596at2"/>
<keyword evidence="4" id="KW-0808">Transferase</keyword>
<feature type="transmembrane region" description="Helical" evidence="9">
    <location>
        <begin position="95"/>
        <end position="113"/>
    </location>
</feature>
<sequence>MRTSDVWLTPAFVAGAVAVTVLAPADPPYRGLDAVGLSLAVGSTLCLFPRRVAPMWVVVATSLLVVVNAAAGYSTTVTQWPAWISLFTLFSLRGTGARVVGAAVMVAAVGGYFAVDRAPVGPTDVFGVAVCFLLAMVAGDAARSRRAAALAEHARVRAEERTELARELHDSIGHAVNVMVMQAGVGRRVFVDDPTFAREALGNIESVGRDALGELDRLVRVMHTDRPTTDLSALVDRVRAAGRELRLTTEEIQVGATVAQALHRIVQEALTNALRHTDSGRIDVELAQVDDTVVLEVVNEGRQLRVGRPGRGLANMRERARSVGGEVEAGPVAAGFRVRATLPAQVRS</sequence>
<dbReference type="GO" id="GO:0016020">
    <property type="term" value="C:membrane"/>
    <property type="evidence" value="ECO:0007669"/>
    <property type="project" value="InterPro"/>
</dbReference>
<evidence type="ECO:0000313" key="11">
    <source>
        <dbReference type="EMBL" id="OPC79133.1"/>
    </source>
</evidence>
<dbReference type="EC" id="2.7.13.3" evidence="2"/>
<evidence type="ECO:0000256" key="6">
    <source>
        <dbReference type="ARBA" id="ARBA00022777"/>
    </source>
</evidence>
<keyword evidence="12" id="KW-1185">Reference proteome</keyword>
<evidence type="ECO:0000256" key="8">
    <source>
        <dbReference type="ARBA" id="ARBA00023012"/>
    </source>
</evidence>
<comment type="catalytic activity">
    <reaction evidence="1">
        <text>ATP + protein L-histidine = ADP + protein N-phospho-L-histidine.</text>
        <dbReference type="EC" id="2.7.13.3"/>
    </reaction>
</comment>
<evidence type="ECO:0000256" key="5">
    <source>
        <dbReference type="ARBA" id="ARBA00022741"/>
    </source>
</evidence>
<keyword evidence="9" id="KW-0812">Transmembrane</keyword>
<dbReference type="InterPro" id="IPR036890">
    <property type="entry name" value="HATPase_C_sf"/>
</dbReference>
<dbReference type="SMART" id="SM00387">
    <property type="entry name" value="HATPase_c"/>
    <property type="match status" value="1"/>
</dbReference>
<dbReference type="PANTHER" id="PTHR24421:SF10">
    <property type="entry name" value="NITRATE_NITRITE SENSOR PROTEIN NARQ"/>
    <property type="match status" value="1"/>
</dbReference>
<dbReference type="CDD" id="cd16917">
    <property type="entry name" value="HATPase_UhpB-NarQ-NarX-like"/>
    <property type="match status" value="1"/>
</dbReference>
<comment type="caution">
    <text evidence="11">The sequence shown here is derived from an EMBL/GenBank/DDBJ whole genome shotgun (WGS) entry which is preliminary data.</text>
</comment>
<reference evidence="11 12" key="1">
    <citation type="submission" date="2017-03" db="EMBL/GenBank/DDBJ databases">
        <title>Draft genome sequence of Streptomyces scabrisporus NF3, endophyte isolated from Amphipterygium adstringens.</title>
        <authorList>
            <person name="Vazquez M."/>
            <person name="Ceapa C.D."/>
            <person name="Rodriguez Luna D."/>
            <person name="Sanchez Esquivel S."/>
        </authorList>
    </citation>
    <scope>NUCLEOTIDE SEQUENCE [LARGE SCALE GENOMIC DNA]</scope>
    <source>
        <strain evidence="11 12">NF3</strain>
    </source>
</reference>
<dbReference type="RefSeq" id="WP_078980349.1">
    <property type="nucleotide sequence ID" value="NZ_MWQN01000002.1"/>
</dbReference>
<feature type="transmembrane region" description="Helical" evidence="9">
    <location>
        <begin position="125"/>
        <end position="142"/>
    </location>
</feature>
<dbReference type="AlphaFoldDB" id="A0A1T3NQD5"/>
<dbReference type="EMBL" id="MWQN01000002">
    <property type="protein sequence ID" value="OPC79133.1"/>
    <property type="molecule type" value="Genomic_DNA"/>
</dbReference>
<evidence type="ECO:0000259" key="10">
    <source>
        <dbReference type="SMART" id="SM00387"/>
    </source>
</evidence>
<evidence type="ECO:0000256" key="3">
    <source>
        <dbReference type="ARBA" id="ARBA00022553"/>
    </source>
</evidence>
<feature type="transmembrane region" description="Helical" evidence="9">
    <location>
        <begin position="6"/>
        <end position="25"/>
    </location>
</feature>
<keyword evidence="9" id="KW-1133">Transmembrane helix</keyword>
<dbReference type="Proteomes" id="UP000190037">
    <property type="component" value="Unassembled WGS sequence"/>
</dbReference>
<dbReference type="InterPro" id="IPR050482">
    <property type="entry name" value="Sensor_HK_TwoCompSys"/>
</dbReference>
<keyword evidence="9" id="KW-0472">Membrane</keyword>
<gene>
    <name evidence="11" type="ORF">B4N89_34185</name>
</gene>
<dbReference type="InterPro" id="IPR003594">
    <property type="entry name" value="HATPase_dom"/>
</dbReference>
<keyword evidence="3" id="KW-0597">Phosphoprotein</keyword>
<dbReference type="SUPFAM" id="SSF55874">
    <property type="entry name" value="ATPase domain of HSP90 chaperone/DNA topoisomerase II/histidine kinase"/>
    <property type="match status" value="1"/>
</dbReference>
<evidence type="ECO:0000256" key="7">
    <source>
        <dbReference type="ARBA" id="ARBA00022840"/>
    </source>
</evidence>
<organism evidence="11 12">
    <name type="scientific">Embleya scabrispora</name>
    <dbReference type="NCBI Taxonomy" id="159449"/>
    <lineage>
        <taxon>Bacteria</taxon>
        <taxon>Bacillati</taxon>
        <taxon>Actinomycetota</taxon>
        <taxon>Actinomycetes</taxon>
        <taxon>Kitasatosporales</taxon>
        <taxon>Streptomycetaceae</taxon>
        <taxon>Embleya</taxon>
    </lineage>
</organism>
<dbReference type="GO" id="GO:0046983">
    <property type="term" value="F:protein dimerization activity"/>
    <property type="evidence" value="ECO:0007669"/>
    <property type="project" value="InterPro"/>
</dbReference>
<evidence type="ECO:0000256" key="4">
    <source>
        <dbReference type="ARBA" id="ARBA00022679"/>
    </source>
</evidence>
<feature type="transmembrane region" description="Helical" evidence="9">
    <location>
        <begin position="56"/>
        <end position="74"/>
    </location>
</feature>
<feature type="domain" description="Histidine kinase/HSP90-like ATPase" evidence="10">
    <location>
        <begin position="257"/>
        <end position="346"/>
    </location>
</feature>
<keyword evidence="7" id="KW-0067">ATP-binding</keyword>
<proteinExistence type="predicted"/>
<keyword evidence="6 11" id="KW-0418">Kinase</keyword>
<evidence type="ECO:0000313" key="12">
    <source>
        <dbReference type="Proteomes" id="UP000190037"/>
    </source>
</evidence>
<dbReference type="GO" id="GO:0000155">
    <property type="term" value="F:phosphorelay sensor kinase activity"/>
    <property type="evidence" value="ECO:0007669"/>
    <property type="project" value="InterPro"/>
</dbReference>
<dbReference type="Gene3D" id="3.30.565.10">
    <property type="entry name" value="Histidine kinase-like ATPase, C-terminal domain"/>
    <property type="match status" value="1"/>
</dbReference>
<dbReference type="PANTHER" id="PTHR24421">
    <property type="entry name" value="NITRATE/NITRITE SENSOR PROTEIN NARX-RELATED"/>
    <property type="match status" value="1"/>
</dbReference>